<proteinExistence type="predicted"/>
<dbReference type="EMBL" id="LR721787">
    <property type="protein sequence ID" value="VVW77960.1"/>
    <property type="molecule type" value="Genomic_DNA"/>
</dbReference>
<evidence type="ECO:0000256" key="1">
    <source>
        <dbReference type="ARBA" id="ARBA00004123"/>
    </source>
</evidence>
<dbReference type="InterPro" id="IPR005818">
    <property type="entry name" value="Histone_H1/H5_H15"/>
</dbReference>
<dbReference type="GO" id="GO:0030261">
    <property type="term" value="P:chromosome condensation"/>
    <property type="evidence" value="ECO:0007669"/>
    <property type="project" value="TreeGrafter"/>
</dbReference>
<organism evidence="8">
    <name type="scientific">Nymphaea colorata</name>
    <name type="common">pocket water lily</name>
    <dbReference type="NCBI Taxonomy" id="210225"/>
    <lineage>
        <taxon>Eukaryota</taxon>
        <taxon>Viridiplantae</taxon>
        <taxon>Streptophyta</taxon>
        <taxon>Embryophyta</taxon>
        <taxon>Tracheophyta</taxon>
        <taxon>Spermatophyta</taxon>
        <taxon>Magnoliopsida</taxon>
        <taxon>Nymphaeales</taxon>
        <taxon>Nymphaeaceae</taxon>
        <taxon>Nymphaea</taxon>
    </lineage>
</organism>
<evidence type="ECO:0000256" key="4">
    <source>
        <dbReference type="ARBA" id="ARBA00023125"/>
    </source>
</evidence>
<feature type="domain" description="H15" evidence="7">
    <location>
        <begin position="1"/>
        <end position="64"/>
    </location>
</feature>
<evidence type="ECO:0000256" key="5">
    <source>
        <dbReference type="ARBA" id="ARBA00023242"/>
    </source>
</evidence>
<dbReference type="PANTHER" id="PTHR11467:SF36">
    <property type="entry name" value="HISTONE 24-RELATED"/>
    <property type="match status" value="1"/>
</dbReference>
<name>A0A5K1GLB1_9MAGN</name>
<reference evidence="8" key="1">
    <citation type="submission" date="2019-09" db="EMBL/GenBank/DDBJ databases">
        <authorList>
            <person name="Zhang L."/>
        </authorList>
    </citation>
    <scope>NUCLEOTIDE SEQUENCE</scope>
</reference>
<dbReference type="GO" id="GO:0006334">
    <property type="term" value="P:nucleosome assembly"/>
    <property type="evidence" value="ECO:0007669"/>
    <property type="project" value="InterPro"/>
</dbReference>
<keyword evidence="3" id="KW-0158">Chromosome</keyword>
<dbReference type="AlphaFoldDB" id="A0A5K1GLB1"/>
<evidence type="ECO:0000256" key="3">
    <source>
        <dbReference type="ARBA" id="ARBA00022454"/>
    </source>
</evidence>
<dbReference type="InterPro" id="IPR036388">
    <property type="entry name" value="WH-like_DNA-bd_sf"/>
</dbReference>
<gene>
    <name evidence="8" type="ORF">NYM_LOCUS27110</name>
</gene>
<dbReference type="SMART" id="SM00526">
    <property type="entry name" value="H15"/>
    <property type="match status" value="1"/>
</dbReference>
<sequence length="135" mass="14515">MIKEAITALHEKSGSSAYAIAKHMEMKHKAVLPANYKKKLAMQLKNAAATGKLIKVKASFKLAELAKKKAPAAPAKKRAAVVASAAKPKAPPKRASRVEKHPLKKTPKKKPVTTKPKAKSIKSAKSPVARKPRRG</sequence>
<dbReference type="GO" id="GO:0005634">
    <property type="term" value="C:nucleus"/>
    <property type="evidence" value="ECO:0007669"/>
    <property type="project" value="UniProtKB-SubCell"/>
</dbReference>
<feature type="compositionally biased region" description="Basic residues" evidence="6">
    <location>
        <begin position="102"/>
        <end position="135"/>
    </location>
</feature>
<comment type="subcellular location">
    <subcellularLocation>
        <location evidence="2">Chromosome</location>
    </subcellularLocation>
    <subcellularLocation>
        <location evidence="1">Nucleus</location>
    </subcellularLocation>
</comment>
<evidence type="ECO:0000259" key="7">
    <source>
        <dbReference type="PROSITE" id="PS51504"/>
    </source>
</evidence>
<accession>A0A5K1GLB1</accession>
<dbReference type="GO" id="GO:0031492">
    <property type="term" value="F:nucleosomal DNA binding"/>
    <property type="evidence" value="ECO:0007669"/>
    <property type="project" value="TreeGrafter"/>
</dbReference>
<evidence type="ECO:0000256" key="6">
    <source>
        <dbReference type="SAM" id="MobiDB-lite"/>
    </source>
</evidence>
<dbReference type="GO" id="GO:0003690">
    <property type="term" value="F:double-stranded DNA binding"/>
    <property type="evidence" value="ECO:0007669"/>
    <property type="project" value="TreeGrafter"/>
</dbReference>
<dbReference type="GO" id="GO:0000786">
    <property type="term" value="C:nucleosome"/>
    <property type="evidence" value="ECO:0007669"/>
    <property type="project" value="InterPro"/>
</dbReference>
<evidence type="ECO:0000256" key="2">
    <source>
        <dbReference type="ARBA" id="ARBA00004286"/>
    </source>
</evidence>
<dbReference type="GO" id="GO:0045910">
    <property type="term" value="P:negative regulation of DNA recombination"/>
    <property type="evidence" value="ECO:0007669"/>
    <property type="project" value="TreeGrafter"/>
</dbReference>
<keyword evidence="4" id="KW-0238">DNA-binding</keyword>
<dbReference type="Gene3D" id="1.10.10.10">
    <property type="entry name" value="Winged helix-like DNA-binding domain superfamily/Winged helix DNA-binding domain"/>
    <property type="match status" value="1"/>
</dbReference>
<dbReference type="PANTHER" id="PTHR11467">
    <property type="entry name" value="HISTONE H1"/>
    <property type="match status" value="1"/>
</dbReference>
<dbReference type="SUPFAM" id="SSF46785">
    <property type="entry name" value="Winged helix' DNA-binding domain"/>
    <property type="match status" value="1"/>
</dbReference>
<dbReference type="InterPro" id="IPR036390">
    <property type="entry name" value="WH_DNA-bd_sf"/>
</dbReference>
<dbReference type="PROSITE" id="PS51504">
    <property type="entry name" value="H15"/>
    <property type="match status" value="1"/>
</dbReference>
<feature type="region of interest" description="Disordered" evidence="6">
    <location>
        <begin position="68"/>
        <end position="135"/>
    </location>
</feature>
<keyword evidence="5" id="KW-0539">Nucleus</keyword>
<protein>
    <recommendedName>
        <fullName evidence="7">H15 domain-containing protein</fullName>
    </recommendedName>
</protein>
<dbReference type="Pfam" id="PF00538">
    <property type="entry name" value="Linker_histone"/>
    <property type="match status" value="1"/>
</dbReference>
<evidence type="ECO:0000313" key="8">
    <source>
        <dbReference type="EMBL" id="VVW77960.1"/>
    </source>
</evidence>